<feature type="signal peptide" evidence="2">
    <location>
        <begin position="1"/>
        <end position="28"/>
    </location>
</feature>
<evidence type="ECO:0000256" key="1">
    <source>
        <dbReference type="SAM" id="MobiDB-lite"/>
    </source>
</evidence>
<accession>A0A6G1I2F8</accession>
<evidence type="ECO:0000313" key="4">
    <source>
        <dbReference type="Proteomes" id="UP000799640"/>
    </source>
</evidence>
<dbReference type="Proteomes" id="UP000799640">
    <property type="component" value="Unassembled WGS sequence"/>
</dbReference>
<feature type="compositionally biased region" description="Low complexity" evidence="1">
    <location>
        <begin position="54"/>
        <end position="63"/>
    </location>
</feature>
<gene>
    <name evidence="3" type="ORF">EJ06DRAFT_332756</name>
</gene>
<name>A0A6G1I2F8_9PEZI</name>
<evidence type="ECO:0000313" key="3">
    <source>
        <dbReference type="EMBL" id="KAF2402306.1"/>
    </source>
</evidence>
<feature type="compositionally biased region" description="Pro residues" evidence="1">
    <location>
        <begin position="105"/>
        <end position="116"/>
    </location>
</feature>
<reference evidence="3" key="1">
    <citation type="journal article" date="2020" name="Stud. Mycol.">
        <title>101 Dothideomycetes genomes: a test case for predicting lifestyles and emergence of pathogens.</title>
        <authorList>
            <person name="Haridas S."/>
            <person name="Albert R."/>
            <person name="Binder M."/>
            <person name="Bloem J."/>
            <person name="Labutti K."/>
            <person name="Salamov A."/>
            <person name="Andreopoulos B."/>
            <person name="Baker S."/>
            <person name="Barry K."/>
            <person name="Bills G."/>
            <person name="Bluhm B."/>
            <person name="Cannon C."/>
            <person name="Castanera R."/>
            <person name="Culley D."/>
            <person name="Daum C."/>
            <person name="Ezra D."/>
            <person name="Gonzalez J."/>
            <person name="Henrissat B."/>
            <person name="Kuo A."/>
            <person name="Liang C."/>
            <person name="Lipzen A."/>
            <person name="Lutzoni F."/>
            <person name="Magnuson J."/>
            <person name="Mondo S."/>
            <person name="Nolan M."/>
            <person name="Ohm R."/>
            <person name="Pangilinan J."/>
            <person name="Park H.-J."/>
            <person name="Ramirez L."/>
            <person name="Alfaro M."/>
            <person name="Sun H."/>
            <person name="Tritt A."/>
            <person name="Yoshinaga Y."/>
            <person name="Zwiers L.-H."/>
            <person name="Turgeon B."/>
            <person name="Goodwin S."/>
            <person name="Spatafora J."/>
            <person name="Crous P."/>
            <person name="Grigoriev I."/>
        </authorList>
    </citation>
    <scope>NUCLEOTIDE SEQUENCE</scope>
    <source>
        <strain evidence="3">CBS 262.69</strain>
    </source>
</reference>
<protein>
    <submittedName>
        <fullName evidence="3">Uncharacterized protein</fullName>
    </submittedName>
</protein>
<sequence>MSKGQTDLLSWPVKCLLSLLFLFGHFSCSPLRSPPFCLLLSLASPRLYPVTATPSSSSPSSSPAKLHPVSNPPDTPKAPIQYVALTKRLKKSKNRYEVPKCNHPKVPPPPPPPKQLPNPQNFLPIQLVLNKRVHKLSFSSKCNSS</sequence>
<keyword evidence="2" id="KW-0732">Signal</keyword>
<feature type="region of interest" description="Disordered" evidence="1">
    <location>
        <begin position="50"/>
        <end position="79"/>
    </location>
</feature>
<organism evidence="3 4">
    <name type="scientific">Trichodelitschia bisporula</name>
    <dbReference type="NCBI Taxonomy" id="703511"/>
    <lineage>
        <taxon>Eukaryota</taxon>
        <taxon>Fungi</taxon>
        <taxon>Dikarya</taxon>
        <taxon>Ascomycota</taxon>
        <taxon>Pezizomycotina</taxon>
        <taxon>Dothideomycetes</taxon>
        <taxon>Dothideomycetes incertae sedis</taxon>
        <taxon>Phaeotrichales</taxon>
        <taxon>Phaeotrichaceae</taxon>
        <taxon>Trichodelitschia</taxon>
    </lineage>
</organism>
<feature type="region of interest" description="Disordered" evidence="1">
    <location>
        <begin position="92"/>
        <end position="122"/>
    </location>
</feature>
<evidence type="ECO:0000256" key="2">
    <source>
        <dbReference type="SAM" id="SignalP"/>
    </source>
</evidence>
<proteinExistence type="predicted"/>
<keyword evidence="4" id="KW-1185">Reference proteome</keyword>
<dbReference type="AlphaFoldDB" id="A0A6G1I2F8"/>
<feature type="chain" id="PRO_5026122053" evidence="2">
    <location>
        <begin position="29"/>
        <end position="145"/>
    </location>
</feature>
<dbReference type="EMBL" id="ML996691">
    <property type="protein sequence ID" value="KAF2402306.1"/>
    <property type="molecule type" value="Genomic_DNA"/>
</dbReference>